<keyword evidence="13" id="KW-1185">Reference proteome</keyword>
<keyword evidence="6 9" id="KW-0028">Amino-acid biosynthesis</keyword>
<organism evidence="12 13">
    <name type="scientific">Paucihalobacter ruber</name>
    <dbReference type="NCBI Taxonomy" id="2567861"/>
    <lineage>
        <taxon>Bacteria</taxon>
        <taxon>Pseudomonadati</taxon>
        <taxon>Bacteroidota</taxon>
        <taxon>Flavobacteriia</taxon>
        <taxon>Flavobacteriales</taxon>
        <taxon>Flavobacteriaceae</taxon>
        <taxon>Paucihalobacter</taxon>
    </lineage>
</organism>
<evidence type="ECO:0000256" key="4">
    <source>
        <dbReference type="ARBA" id="ARBA00009667"/>
    </source>
</evidence>
<evidence type="ECO:0000256" key="6">
    <source>
        <dbReference type="ARBA" id="ARBA00022605"/>
    </source>
</evidence>
<protein>
    <recommendedName>
        <fullName evidence="9 11">1-(5-phosphoribosyl)-5-[(5-phosphoribosylamino)methylideneamino] imidazole-4-carboxamide isomerase</fullName>
        <ecNumber evidence="9 11">5.3.1.16</ecNumber>
    </recommendedName>
    <alternativeName>
        <fullName evidence="9">Phosphoribosylformimino-5-aminoimidazole carboxamide ribotide isomerase</fullName>
    </alternativeName>
</protein>
<comment type="catalytic activity">
    <reaction evidence="1 9 11">
        <text>1-(5-phospho-beta-D-ribosyl)-5-[(5-phospho-beta-D-ribosylamino)methylideneamino]imidazole-4-carboxamide = 5-[(5-phospho-1-deoxy-D-ribulos-1-ylimino)methylamino]-1-(5-phospho-beta-D-ribosyl)imidazole-4-carboxamide</text>
        <dbReference type="Rhea" id="RHEA:15469"/>
        <dbReference type="ChEBI" id="CHEBI:58435"/>
        <dbReference type="ChEBI" id="CHEBI:58525"/>
        <dbReference type="EC" id="5.3.1.16"/>
    </reaction>
</comment>
<dbReference type="EMBL" id="VHIQ01000008">
    <property type="protein sequence ID" value="TPV31499.1"/>
    <property type="molecule type" value="Genomic_DNA"/>
</dbReference>
<dbReference type="SUPFAM" id="SSF51366">
    <property type="entry name" value="Ribulose-phoshate binding barrel"/>
    <property type="match status" value="1"/>
</dbReference>
<keyword evidence="8 9" id="KW-0413">Isomerase</keyword>
<dbReference type="UniPathway" id="UPA00031">
    <property type="reaction ID" value="UER00009"/>
</dbReference>
<dbReference type="HAMAP" id="MF_01014">
    <property type="entry name" value="HisA"/>
    <property type="match status" value="1"/>
</dbReference>
<name>A0A506PD31_9FLAO</name>
<dbReference type="GO" id="GO:0003949">
    <property type="term" value="F:1-(5-phosphoribosyl)-5-[(5-phosphoribosylamino)methylideneamino]imidazole-4-carboxamide isomerase activity"/>
    <property type="evidence" value="ECO:0007669"/>
    <property type="project" value="UniProtKB-UniRule"/>
</dbReference>
<evidence type="ECO:0000256" key="3">
    <source>
        <dbReference type="ARBA" id="ARBA00005133"/>
    </source>
</evidence>
<evidence type="ECO:0000256" key="10">
    <source>
        <dbReference type="RuleBase" id="RU003657"/>
    </source>
</evidence>
<dbReference type="InterPro" id="IPR044524">
    <property type="entry name" value="Isoase_HisA-like"/>
</dbReference>
<evidence type="ECO:0000256" key="8">
    <source>
        <dbReference type="ARBA" id="ARBA00023235"/>
    </source>
</evidence>
<dbReference type="InterPro" id="IPR006062">
    <property type="entry name" value="His_biosynth"/>
</dbReference>
<dbReference type="Gene3D" id="3.20.20.70">
    <property type="entry name" value="Aldolase class I"/>
    <property type="match status" value="1"/>
</dbReference>
<evidence type="ECO:0000256" key="1">
    <source>
        <dbReference type="ARBA" id="ARBA00000901"/>
    </source>
</evidence>
<evidence type="ECO:0000256" key="5">
    <source>
        <dbReference type="ARBA" id="ARBA00022490"/>
    </source>
</evidence>
<evidence type="ECO:0000256" key="7">
    <source>
        <dbReference type="ARBA" id="ARBA00023102"/>
    </source>
</evidence>
<dbReference type="GO" id="GO:0005737">
    <property type="term" value="C:cytoplasm"/>
    <property type="evidence" value="ECO:0007669"/>
    <property type="project" value="UniProtKB-SubCell"/>
</dbReference>
<dbReference type="RefSeq" id="WP_140991546.1">
    <property type="nucleotide sequence ID" value="NZ_VHIQ01000008.1"/>
</dbReference>
<evidence type="ECO:0000256" key="9">
    <source>
        <dbReference type="HAMAP-Rule" id="MF_01014"/>
    </source>
</evidence>
<dbReference type="FunFam" id="3.20.20.70:FF:000009">
    <property type="entry name" value="1-(5-phosphoribosyl)-5-[(5-phosphoribosylamino)methylideneamino] imidazole-4-carboxamide isomerase"/>
    <property type="match status" value="1"/>
</dbReference>
<dbReference type="PANTHER" id="PTHR43090:SF2">
    <property type="entry name" value="1-(5-PHOSPHORIBOSYL)-5-[(5-PHOSPHORIBOSYLAMINO)METHYLIDENEAMINO] IMIDAZOLE-4-CARBOXAMIDE ISOMERASE"/>
    <property type="match status" value="1"/>
</dbReference>
<evidence type="ECO:0000256" key="11">
    <source>
        <dbReference type="RuleBase" id="RU003658"/>
    </source>
</evidence>
<dbReference type="OrthoDB" id="9807749at2"/>
<comment type="similarity">
    <text evidence="4 9 10">Belongs to the HisA/HisF family.</text>
</comment>
<dbReference type="NCBIfam" id="TIGR00007">
    <property type="entry name" value="1-(5-phosphoribosyl)-5-[(5-phosphoribosylamino)methylideneamino]imidazole-4-carboxamide isomerase"/>
    <property type="match status" value="1"/>
</dbReference>
<dbReference type="GO" id="GO:0000105">
    <property type="term" value="P:L-histidine biosynthetic process"/>
    <property type="evidence" value="ECO:0007669"/>
    <property type="project" value="UniProtKB-UniRule"/>
</dbReference>
<feature type="active site" description="Proton acceptor" evidence="9">
    <location>
        <position position="8"/>
    </location>
</feature>
<dbReference type="InterPro" id="IPR006063">
    <property type="entry name" value="HisA_bact_arch"/>
</dbReference>
<feature type="active site" description="Proton donor" evidence="9">
    <location>
        <position position="130"/>
    </location>
</feature>
<dbReference type="GO" id="GO:0000162">
    <property type="term" value="P:L-tryptophan biosynthetic process"/>
    <property type="evidence" value="ECO:0007669"/>
    <property type="project" value="TreeGrafter"/>
</dbReference>
<dbReference type="InterPro" id="IPR023016">
    <property type="entry name" value="HisA/PriA"/>
</dbReference>
<reference evidence="12 13" key="1">
    <citation type="submission" date="2019-06" db="EMBL/GenBank/DDBJ databases">
        <title>Flavobacteriaceae Paucihalobacterium erythroidium CWB-1, complete genome.</title>
        <authorList>
            <person name="Wu S."/>
        </authorList>
    </citation>
    <scope>NUCLEOTIDE SEQUENCE [LARGE SCALE GENOMIC DNA]</scope>
    <source>
        <strain evidence="12 13">CWB-1</strain>
    </source>
</reference>
<keyword evidence="7 9" id="KW-0368">Histidine biosynthesis</keyword>
<comment type="subcellular location">
    <subcellularLocation>
        <location evidence="2 9 11">Cytoplasm</location>
    </subcellularLocation>
</comment>
<comment type="caution">
    <text evidence="12">The sequence shown here is derived from an EMBL/GenBank/DDBJ whole genome shotgun (WGS) entry which is preliminary data.</text>
</comment>
<dbReference type="Pfam" id="PF00977">
    <property type="entry name" value="His_biosynth"/>
    <property type="match status" value="1"/>
</dbReference>
<sequence length="244" mass="26939">MRIIPAIDIIEGKCVRLTKGDYDTKKIYNENPLEVAKAFADAGIQYLHLVDLDGAKAQHIVNYKVLETITSKTNLKVDFGGGLKSNEDLHVAFNSGAQQITGGSIAVKSPEMFENWINKYGPQKIILGADCKDQKIAVSGWKEQSNIEVISFIKDYQKKNIQYVICTDISKDGMLEGPSLELYQNIIQVCSNSSNTQSIKLIASGGITSVKDLEELDAIGCEGAIIGKAIYENRISLKELERFM</sequence>
<evidence type="ECO:0000256" key="2">
    <source>
        <dbReference type="ARBA" id="ARBA00004496"/>
    </source>
</evidence>
<dbReference type="PANTHER" id="PTHR43090">
    <property type="entry name" value="1-(5-PHOSPHORIBOSYL)-5-[(5-PHOSPHORIBOSYLAMINO)METHYLIDENEAMINO] IMIDAZOLE-4-CARBOXAMIDE ISOMERASE"/>
    <property type="match status" value="1"/>
</dbReference>
<evidence type="ECO:0000313" key="13">
    <source>
        <dbReference type="Proteomes" id="UP000317332"/>
    </source>
</evidence>
<keyword evidence="5 9" id="KW-0963">Cytoplasm</keyword>
<dbReference type="InterPro" id="IPR011060">
    <property type="entry name" value="RibuloseP-bd_barrel"/>
</dbReference>
<dbReference type="Proteomes" id="UP000317332">
    <property type="component" value="Unassembled WGS sequence"/>
</dbReference>
<proteinExistence type="inferred from homology"/>
<dbReference type="EC" id="5.3.1.16" evidence="9 11"/>
<dbReference type="AlphaFoldDB" id="A0A506PD31"/>
<evidence type="ECO:0000313" key="12">
    <source>
        <dbReference type="EMBL" id="TPV31499.1"/>
    </source>
</evidence>
<dbReference type="InterPro" id="IPR013785">
    <property type="entry name" value="Aldolase_TIM"/>
</dbReference>
<dbReference type="CDD" id="cd04732">
    <property type="entry name" value="HisA"/>
    <property type="match status" value="1"/>
</dbReference>
<accession>A0A506PD31</accession>
<comment type="pathway">
    <text evidence="3 9 11">Amino-acid biosynthesis; L-histidine biosynthesis; L-histidine from 5-phospho-alpha-D-ribose 1-diphosphate: step 4/9.</text>
</comment>
<gene>
    <name evidence="9 12" type="primary">hisA</name>
    <name evidence="12" type="ORF">FJ651_15005</name>
</gene>